<dbReference type="Gene3D" id="3.40.50.720">
    <property type="entry name" value="NAD(P)-binding Rossmann-like Domain"/>
    <property type="match status" value="1"/>
</dbReference>
<dbReference type="CDD" id="cd05233">
    <property type="entry name" value="SDR_c"/>
    <property type="match status" value="1"/>
</dbReference>
<evidence type="ECO:0000313" key="4">
    <source>
        <dbReference type="EMBL" id="RXG99445.1"/>
    </source>
</evidence>
<dbReference type="InterPro" id="IPR052178">
    <property type="entry name" value="Sec_Metab_Biosynth_SDR"/>
</dbReference>
<organism evidence="4 5">
    <name type="scientific">Bradyrhizobium zhanjiangense</name>
    <dbReference type="NCBI Taxonomy" id="1325107"/>
    <lineage>
        <taxon>Bacteria</taxon>
        <taxon>Pseudomonadati</taxon>
        <taxon>Pseudomonadota</taxon>
        <taxon>Alphaproteobacteria</taxon>
        <taxon>Hyphomicrobiales</taxon>
        <taxon>Nitrobacteraceae</taxon>
        <taxon>Bradyrhizobium</taxon>
    </lineage>
</organism>
<accession>A0A4Q0QSB9</accession>
<evidence type="ECO:0000313" key="5">
    <source>
        <dbReference type="Proteomes" id="UP000290174"/>
    </source>
</evidence>
<dbReference type="Proteomes" id="UP000290174">
    <property type="component" value="Unassembled WGS sequence"/>
</dbReference>
<dbReference type="PRINTS" id="PR00080">
    <property type="entry name" value="SDRFAMILY"/>
</dbReference>
<dbReference type="EMBL" id="RKMK01000008">
    <property type="protein sequence ID" value="RXG99445.1"/>
    <property type="molecule type" value="Genomic_DNA"/>
</dbReference>
<dbReference type="PANTHER" id="PTHR43618:SF13">
    <property type="entry name" value="CHAIN DEHYDROGENASE, PUTATIVE (AFU_ORTHOLOGUE AFUA_1G17650)-RELATED"/>
    <property type="match status" value="1"/>
</dbReference>
<keyword evidence="3" id="KW-0560">Oxidoreductase</keyword>
<dbReference type="Pfam" id="PF13561">
    <property type="entry name" value="adh_short_C2"/>
    <property type="match status" value="1"/>
</dbReference>
<gene>
    <name evidence="4" type="ORF">EAS61_12220</name>
</gene>
<dbReference type="GO" id="GO:0016491">
    <property type="term" value="F:oxidoreductase activity"/>
    <property type="evidence" value="ECO:0007669"/>
    <property type="project" value="UniProtKB-KW"/>
</dbReference>
<sequence length="266" mass="28115">MKSQELFDVAGLSVAITGGAKGLGRAFAEAMVDNGARVTLFDRDRETLSRTVFELSTRGDVDGSAVDVTDRAEIASAVNQMVEKRGRLDVVFANAGIDAGPGFLSMSGERDPKGAIEAIPDALWDRVIDTNLTSMFATIKAAVPHMKRQNGGRIILTASIAGVRPGAIVGMPYQISKAGVAHLAKQSALELARYNILVNAILPGPFLTELTTPELQKRFEAGSPMHRVGRPEEIQGLALFLASAASSYITGTHIVIDGGSLLGRAD</sequence>
<dbReference type="FunFam" id="3.40.50.720:FF:000084">
    <property type="entry name" value="Short-chain dehydrogenase reductase"/>
    <property type="match status" value="1"/>
</dbReference>
<name>A0A4Q0QSB9_9BRAD</name>
<dbReference type="SUPFAM" id="SSF51735">
    <property type="entry name" value="NAD(P)-binding Rossmann-fold domains"/>
    <property type="match status" value="1"/>
</dbReference>
<dbReference type="InterPro" id="IPR036291">
    <property type="entry name" value="NAD(P)-bd_dom_sf"/>
</dbReference>
<comment type="similarity">
    <text evidence="1">Belongs to the short-chain dehydrogenases/reductases (SDR) family.</text>
</comment>
<dbReference type="PANTHER" id="PTHR43618">
    <property type="entry name" value="7-ALPHA-HYDROXYSTEROID DEHYDROGENASE"/>
    <property type="match status" value="1"/>
</dbReference>
<dbReference type="RefSeq" id="WP_128933784.1">
    <property type="nucleotide sequence ID" value="NZ_CP022221.1"/>
</dbReference>
<dbReference type="InterPro" id="IPR002347">
    <property type="entry name" value="SDR_fam"/>
</dbReference>
<evidence type="ECO:0000256" key="3">
    <source>
        <dbReference type="ARBA" id="ARBA00023002"/>
    </source>
</evidence>
<keyword evidence="2" id="KW-0521">NADP</keyword>
<reference evidence="4 5" key="1">
    <citation type="submission" date="2018-11" db="EMBL/GenBank/DDBJ databases">
        <title>Bradyrhizobium sp. nov., isolated from effective nodules of peanut in China.</title>
        <authorList>
            <person name="Li Y."/>
        </authorList>
    </citation>
    <scope>NUCLEOTIDE SEQUENCE [LARGE SCALE GENOMIC DNA]</scope>
    <source>
        <strain evidence="4 5">CCBAU 51770</strain>
    </source>
</reference>
<dbReference type="AlphaFoldDB" id="A0A4Q0QSB9"/>
<evidence type="ECO:0000256" key="2">
    <source>
        <dbReference type="ARBA" id="ARBA00022857"/>
    </source>
</evidence>
<dbReference type="PRINTS" id="PR00081">
    <property type="entry name" value="GDHRDH"/>
</dbReference>
<protein>
    <submittedName>
        <fullName evidence="4">SDR family oxidoreductase</fullName>
    </submittedName>
</protein>
<proteinExistence type="inferred from homology"/>
<comment type="caution">
    <text evidence="4">The sequence shown here is derived from an EMBL/GenBank/DDBJ whole genome shotgun (WGS) entry which is preliminary data.</text>
</comment>
<evidence type="ECO:0000256" key="1">
    <source>
        <dbReference type="ARBA" id="ARBA00006484"/>
    </source>
</evidence>